<comment type="caution">
    <text evidence="4">The sequence shown here is derived from an EMBL/GenBank/DDBJ whole genome shotgun (WGS) entry which is preliminary data.</text>
</comment>
<dbReference type="InterPro" id="IPR000644">
    <property type="entry name" value="CBS_dom"/>
</dbReference>
<dbReference type="PANTHER" id="PTHR43080">
    <property type="entry name" value="CBS DOMAIN-CONTAINING PROTEIN CBSX3, MITOCHONDRIAL"/>
    <property type="match status" value="1"/>
</dbReference>
<keyword evidence="1 2" id="KW-0129">CBS domain</keyword>
<dbReference type="CDD" id="cd04622">
    <property type="entry name" value="CBS_pair_HRP1_like"/>
    <property type="match status" value="1"/>
</dbReference>
<dbReference type="InterPro" id="IPR051257">
    <property type="entry name" value="Diverse_CBS-Domain"/>
</dbReference>
<organism evidence="4 5">
    <name type="scientific">Pullulanibacillus camelliae</name>
    <dbReference type="NCBI Taxonomy" id="1707096"/>
    <lineage>
        <taxon>Bacteria</taxon>
        <taxon>Bacillati</taxon>
        <taxon>Bacillota</taxon>
        <taxon>Bacilli</taxon>
        <taxon>Bacillales</taxon>
        <taxon>Sporolactobacillaceae</taxon>
        <taxon>Pullulanibacillus</taxon>
    </lineage>
</organism>
<accession>A0A8J2YHU4</accession>
<reference evidence="4" key="2">
    <citation type="submission" date="2020-09" db="EMBL/GenBank/DDBJ databases">
        <authorList>
            <person name="Sun Q."/>
            <person name="Zhou Y."/>
        </authorList>
    </citation>
    <scope>NUCLEOTIDE SEQUENCE</scope>
    <source>
        <strain evidence="4">CGMCC 1.15371</strain>
    </source>
</reference>
<evidence type="ECO:0000313" key="5">
    <source>
        <dbReference type="Proteomes" id="UP000628775"/>
    </source>
</evidence>
<dbReference type="Proteomes" id="UP000628775">
    <property type="component" value="Unassembled WGS sequence"/>
</dbReference>
<dbReference type="SUPFAM" id="SSF54631">
    <property type="entry name" value="CBS-domain pair"/>
    <property type="match status" value="1"/>
</dbReference>
<dbReference type="PANTHER" id="PTHR43080:SF2">
    <property type="entry name" value="CBS DOMAIN-CONTAINING PROTEIN"/>
    <property type="match status" value="1"/>
</dbReference>
<dbReference type="PROSITE" id="PS51371">
    <property type="entry name" value="CBS"/>
    <property type="match status" value="2"/>
</dbReference>
<reference evidence="4" key="1">
    <citation type="journal article" date="2014" name="Int. J. Syst. Evol. Microbiol.">
        <title>Complete genome sequence of Corynebacterium casei LMG S-19264T (=DSM 44701T), isolated from a smear-ripened cheese.</title>
        <authorList>
            <consortium name="US DOE Joint Genome Institute (JGI-PGF)"/>
            <person name="Walter F."/>
            <person name="Albersmeier A."/>
            <person name="Kalinowski J."/>
            <person name="Ruckert C."/>
        </authorList>
    </citation>
    <scope>NUCLEOTIDE SEQUENCE</scope>
    <source>
        <strain evidence="4">CGMCC 1.15371</strain>
    </source>
</reference>
<dbReference type="InterPro" id="IPR046342">
    <property type="entry name" value="CBS_dom_sf"/>
</dbReference>
<protein>
    <submittedName>
        <fullName evidence="4">CBS domain-containing protein YhcV</fullName>
    </submittedName>
</protein>
<dbReference type="Pfam" id="PF00571">
    <property type="entry name" value="CBS"/>
    <property type="match status" value="2"/>
</dbReference>
<evidence type="ECO:0000313" key="4">
    <source>
        <dbReference type="EMBL" id="GGE43758.1"/>
    </source>
</evidence>
<evidence type="ECO:0000256" key="1">
    <source>
        <dbReference type="ARBA" id="ARBA00023122"/>
    </source>
</evidence>
<proteinExistence type="predicted"/>
<dbReference type="AlphaFoldDB" id="A0A8J2YHU4"/>
<evidence type="ECO:0000259" key="3">
    <source>
        <dbReference type="PROSITE" id="PS51371"/>
    </source>
</evidence>
<keyword evidence="5" id="KW-1185">Reference proteome</keyword>
<dbReference type="Gene3D" id="3.10.580.10">
    <property type="entry name" value="CBS-domain"/>
    <property type="match status" value="1"/>
</dbReference>
<name>A0A8J2YHU4_9BACL</name>
<evidence type="ECO:0000256" key="2">
    <source>
        <dbReference type="PROSITE-ProRule" id="PRU00703"/>
    </source>
</evidence>
<feature type="domain" description="CBS" evidence="3">
    <location>
        <begin position="73"/>
        <end position="129"/>
    </location>
</feature>
<feature type="domain" description="CBS" evidence="3">
    <location>
        <begin position="9"/>
        <end position="66"/>
    </location>
</feature>
<gene>
    <name evidence="4" type="primary">yhcV</name>
    <name evidence="4" type="ORF">GCM10011391_23210</name>
</gene>
<sequence>MTQKLGSLMTNHIVSVSPNQSIEEAAQLMSQNNIGALPVVENGQLKGIITDRDITLRSTAKGGNEKAKVSECMSNEHLVSGNPNMDVNEAAQIMAQHQIRRLPVIDNQQLVGMVSLGDLATENETQHEAGQALNTISTPSRPQ</sequence>
<dbReference type="EMBL" id="BMIR01000010">
    <property type="protein sequence ID" value="GGE43758.1"/>
    <property type="molecule type" value="Genomic_DNA"/>
</dbReference>
<dbReference type="SMART" id="SM00116">
    <property type="entry name" value="CBS"/>
    <property type="match status" value="2"/>
</dbReference>